<comment type="caution">
    <text evidence="1">The sequence shown here is derived from an EMBL/GenBank/DDBJ whole genome shotgun (WGS) entry which is preliminary data.</text>
</comment>
<evidence type="ECO:0000313" key="1">
    <source>
        <dbReference type="EMBL" id="CAG8476907.1"/>
    </source>
</evidence>
<proteinExistence type="predicted"/>
<sequence length="54" mass="6253">ASAGLFRVSSSLESLSNRQERHPFAKQERHLFVDGRYITVAWKSVKNKQTQIHL</sequence>
<dbReference type="EMBL" id="CAJVPU010001295">
    <property type="protein sequence ID" value="CAG8476907.1"/>
    <property type="molecule type" value="Genomic_DNA"/>
</dbReference>
<feature type="non-terminal residue" evidence="1">
    <location>
        <position position="1"/>
    </location>
</feature>
<protein>
    <submittedName>
        <fullName evidence="1">12189_t:CDS:1</fullName>
    </submittedName>
</protein>
<name>A0ACA9KKL5_9GLOM</name>
<keyword evidence="2" id="KW-1185">Reference proteome</keyword>
<accession>A0ACA9KKL5</accession>
<organism evidence="1 2">
    <name type="scientific">Dentiscutata heterogama</name>
    <dbReference type="NCBI Taxonomy" id="1316150"/>
    <lineage>
        <taxon>Eukaryota</taxon>
        <taxon>Fungi</taxon>
        <taxon>Fungi incertae sedis</taxon>
        <taxon>Mucoromycota</taxon>
        <taxon>Glomeromycotina</taxon>
        <taxon>Glomeromycetes</taxon>
        <taxon>Diversisporales</taxon>
        <taxon>Gigasporaceae</taxon>
        <taxon>Dentiscutata</taxon>
    </lineage>
</organism>
<gene>
    <name evidence="1" type="ORF">DHETER_LOCUS1960</name>
</gene>
<reference evidence="1" key="1">
    <citation type="submission" date="2021-06" db="EMBL/GenBank/DDBJ databases">
        <authorList>
            <person name="Kallberg Y."/>
            <person name="Tangrot J."/>
            <person name="Rosling A."/>
        </authorList>
    </citation>
    <scope>NUCLEOTIDE SEQUENCE</scope>
    <source>
        <strain evidence="1">IL203A</strain>
    </source>
</reference>
<evidence type="ECO:0000313" key="2">
    <source>
        <dbReference type="Proteomes" id="UP000789702"/>
    </source>
</evidence>
<dbReference type="Proteomes" id="UP000789702">
    <property type="component" value="Unassembled WGS sequence"/>
</dbReference>